<dbReference type="Gene3D" id="2.60.40.2870">
    <property type="match status" value="1"/>
</dbReference>
<gene>
    <name evidence="1" type="ORF">CEQ21_18110</name>
</gene>
<dbReference type="EMBL" id="RIBP01000004">
    <property type="protein sequence ID" value="TRZ37368.1"/>
    <property type="molecule type" value="Genomic_DNA"/>
</dbReference>
<dbReference type="Proteomes" id="UP000319837">
    <property type="component" value="Unassembled WGS sequence"/>
</dbReference>
<protein>
    <submittedName>
        <fullName evidence="1">DUF4879 domain-containing protein</fullName>
    </submittedName>
</protein>
<organism evidence="1 2">
    <name type="scientific">Niallia circulans</name>
    <name type="common">Bacillus circulans</name>
    <dbReference type="NCBI Taxonomy" id="1397"/>
    <lineage>
        <taxon>Bacteria</taxon>
        <taxon>Bacillati</taxon>
        <taxon>Bacillota</taxon>
        <taxon>Bacilli</taxon>
        <taxon>Bacillales</taxon>
        <taxon>Bacillaceae</taxon>
        <taxon>Niallia</taxon>
    </lineage>
</organism>
<dbReference type="AlphaFoldDB" id="A0A553SK46"/>
<evidence type="ECO:0000313" key="2">
    <source>
        <dbReference type="Proteomes" id="UP000319837"/>
    </source>
</evidence>
<sequence>MLESLSPTQLKANISLKGDTLLLRVKFTGYDKGKLANNVGVNVRTYVTLNNSELIIGADNIVVGWIYYFQVSMDSLPSNSIQIQGINHLLGNIVSSNPISLERESVLR</sequence>
<comment type="caution">
    <text evidence="1">The sequence shown here is derived from an EMBL/GenBank/DDBJ whole genome shotgun (WGS) entry which is preliminary data.</text>
</comment>
<dbReference type="Pfam" id="PF16219">
    <property type="entry name" value="DUF4879"/>
    <property type="match status" value="1"/>
</dbReference>
<accession>A0A553SK46</accession>
<reference evidence="2" key="1">
    <citation type="submission" date="2018-10" db="EMBL/GenBank/DDBJ databases">
        <title>FDA dAtabase for Regulatory Grade micrObial Sequences (FDA-ARGOS): Supporting development and validation of Infectious Disease Dx tests.</title>
        <authorList>
            <person name="Minogue T."/>
            <person name="Wolcott M."/>
            <person name="Wasieloski L."/>
            <person name="Aguilar W."/>
            <person name="Moore D."/>
            <person name="Tallon L."/>
            <person name="Sadzewicz L."/>
            <person name="Sengamalay N."/>
            <person name="Ott S."/>
            <person name="Godinez A."/>
            <person name="Nagaraj S."/>
            <person name="Vavikolanu K."/>
            <person name="Vyas G."/>
            <person name="Nadendla S."/>
            <person name="George J."/>
            <person name="Sichtig H."/>
        </authorList>
    </citation>
    <scope>NUCLEOTIDE SEQUENCE [LARGE SCALE GENOMIC DNA]</scope>
    <source>
        <strain evidence="2">FDAARGOS_343</strain>
    </source>
</reference>
<name>A0A553SK46_NIACI</name>
<proteinExistence type="predicted"/>
<evidence type="ECO:0000313" key="1">
    <source>
        <dbReference type="EMBL" id="TRZ37368.1"/>
    </source>
</evidence>
<dbReference type="InterPro" id="IPR032624">
    <property type="entry name" value="DUF4879"/>
</dbReference>